<feature type="domain" description="HAMP" evidence="8">
    <location>
        <begin position="339"/>
        <end position="391"/>
    </location>
</feature>
<dbReference type="SUPFAM" id="SSF58104">
    <property type="entry name" value="Methyl-accepting chemotaxis protein (MCP) signaling domain"/>
    <property type="match status" value="1"/>
</dbReference>
<feature type="region of interest" description="Disordered" evidence="5">
    <location>
        <begin position="443"/>
        <end position="475"/>
    </location>
</feature>
<dbReference type="RefSeq" id="WP_377315178.1">
    <property type="nucleotide sequence ID" value="NZ_JBHUIY010000009.1"/>
</dbReference>
<dbReference type="Gene3D" id="6.10.340.10">
    <property type="match status" value="1"/>
</dbReference>
<evidence type="ECO:0000256" key="6">
    <source>
        <dbReference type="SAM" id="Phobius"/>
    </source>
</evidence>
<dbReference type="EMBL" id="JBHUIY010000009">
    <property type="protein sequence ID" value="MFD2233400.1"/>
    <property type="molecule type" value="Genomic_DNA"/>
</dbReference>
<dbReference type="PROSITE" id="PS50111">
    <property type="entry name" value="CHEMOTAXIS_TRANSDUC_2"/>
    <property type="match status" value="1"/>
</dbReference>
<dbReference type="PANTHER" id="PTHR43531">
    <property type="entry name" value="PROTEIN ICFG"/>
    <property type="match status" value="1"/>
</dbReference>
<feature type="region of interest" description="Disordered" evidence="5">
    <location>
        <begin position="666"/>
        <end position="736"/>
    </location>
</feature>
<evidence type="ECO:0000256" key="3">
    <source>
        <dbReference type="PROSITE-ProRule" id="PRU00284"/>
    </source>
</evidence>
<dbReference type="Pfam" id="PF00672">
    <property type="entry name" value="HAMP"/>
    <property type="match status" value="1"/>
</dbReference>
<dbReference type="Pfam" id="PF12729">
    <property type="entry name" value="4HB_MCP_1"/>
    <property type="match status" value="2"/>
</dbReference>
<evidence type="ECO:0000256" key="2">
    <source>
        <dbReference type="ARBA" id="ARBA00029447"/>
    </source>
</evidence>
<keyword evidence="6" id="KW-1133">Transmembrane helix</keyword>
<evidence type="ECO:0000259" key="8">
    <source>
        <dbReference type="PROSITE" id="PS50885"/>
    </source>
</evidence>
<evidence type="ECO:0000313" key="10">
    <source>
        <dbReference type="Proteomes" id="UP001597296"/>
    </source>
</evidence>
<keyword evidence="1" id="KW-0145">Chemotaxis</keyword>
<dbReference type="InterPro" id="IPR024478">
    <property type="entry name" value="HlyB_4HB_MCP"/>
</dbReference>
<feature type="region of interest" description="Disordered" evidence="5">
    <location>
        <begin position="480"/>
        <end position="499"/>
    </location>
</feature>
<feature type="compositionally biased region" description="Polar residues" evidence="5">
    <location>
        <begin position="443"/>
        <end position="460"/>
    </location>
</feature>
<comment type="caution">
    <text evidence="9">The sequence shown here is derived from an EMBL/GenBank/DDBJ whole genome shotgun (WGS) entry which is preliminary data.</text>
</comment>
<feature type="domain" description="Methyl-accepting transducer" evidence="7">
    <location>
        <begin position="435"/>
        <end position="650"/>
    </location>
</feature>
<reference evidence="10" key="1">
    <citation type="journal article" date="2019" name="Int. J. Syst. Evol. Microbiol.">
        <title>The Global Catalogue of Microorganisms (GCM) 10K type strain sequencing project: providing services to taxonomists for standard genome sequencing and annotation.</title>
        <authorList>
            <consortium name="The Broad Institute Genomics Platform"/>
            <consortium name="The Broad Institute Genome Sequencing Center for Infectious Disease"/>
            <person name="Wu L."/>
            <person name="Ma J."/>
        </authorList>
    </citation>
    <scope>NUCLEOTIDE SEQUENCE [LARGE SCALE GENOMIC DNA]</scope>
    <source>
        <strain evidence="10">KCTC 15012</strain>
    </source>
</reference>
<evidence type="ECO:0000256" key="4">
    <source>
        <dbReference type="SAM" id="Coils"/>
    </source>
</evidence>
<dbReference type="InterPro" id="IPR004089">
    <property type="entry name" value="MCPsignal_dom"/>
</dbReference>
<gene>
    <name evidence="9" type="ORF">ACFSNB_06255</name>
</gene>
<keyword evidence="10" id="KW-1185">Reference proteome</keyword>
<dbReference type="InterPro" id="IPR003660">
    <property type="entry name" value="HAMP_dom"/>
</dbReference>
<proteinExistence type="inferred from homology"/>
<feature type="compositionally biased region" description="Low complexity" evidence="5">
    <location>
        <begin position="461"/>
        <end position="475"/>
    </location>
</feature>
<dbReference type="Proteomes" id="UP001597296">
    <property type="component" value="Unassembled WGS sequence"/>
</dbReference>
<feature type="compositionally biased region" description="Polar residues" evidence="5">
    <location>
        <begin position="480"/>
        <end position="489"/>
    </location>
</feature>
<dbReference type="SMART" id="SM00304">
    <property type="entry name" value="HAMP"/>
    <property type="match status" value="1"/>
</dbReference>
<protein>
    <submittedName>
        <fullName evidence="9">Methyl-accepting chemotaxis protein</fullName>
    </submittedName>
</protein>
<sequence>MRITVKAKLAAAFGVIILLLMVATGSAINGLSQLNETMDELIKGPVQRQYLTTQISRKMLDMLRHQKNMLLAGSNQEVEEHIAKEEASRIELAKLIDDYTAIATDEGRKRFAQVTANIEKYRIVQDKIRELGRIRSNAQAAELDRAEGRQAMNALLDALAPLATRAENTASAPAEQIRIAHQVRRITTLLRAAQSNLRQSMLTSDDKETTEFLSQTRNYNAEARQALDALRHGVGDEDRRMLDTAADRFQRWDTVLAKMVELSTINSDSKAIALSGGEGRKLFTATNDQLDALAARNSELMSEAQSGAEATYASLRLQLIILVTVSLLIAVGAALYIALSISRGLGKAVGLANAVALGDLGQTVTTETNDEIKDLIDSLNGMTANLRATAAVAERIAAGDLAVTAKRMSDVDTLGIALETMLEKLRSVVSDAMTAADNVASGSQELSSAAEQLSQGSTEQASAAEEASASMEEMASNIKQNAENASQTEKIARQSARDAQVSGEAVTKTVSAMQTIAEKISIVQEIARQTDLLALNAAVEAARAGEHGKGFAVVASEVRKLAERSQGAAAEISALSSDSVKVAREAGDMLSKLVPDIKKTAELVEEITAACREQDIGAEQINQAIQQLDKVTQQNSAASEEMAATSEELASQAEQLQSTISYFSLDGQDRKRSSRPATGHALTTRPARGVPAVAHITPSGKSAGKNKPSGGTGKGVKLNLESGNPADDLDSGYVQF</sequence>
<keyword evidence="6" id="KW-0812">Transmembrane</keyword>
<dbReference type="SMART" id="SM00283">
    <property type="entry name" value="MA"/>
    <property type="match status" value="1"/>
</dbReference>
<keyword evidence="4" id="KW-0175">Coiled coil</keyword>
<dbReference type="InterPro" id="IPR051310">
    <property type="entry name" value="MCP_chemotaxis"/>
</dbReference>
<evidence type="ECO:0000256" key="5">
    <source>
        <dbReference type="SAM" id="MobiDB-lite"/>
    </source>
</evidence>
<organism evidence="9 10">
    <name type="scientific">Phaeospirillum tilakii</name>
    <dbReference type="NCBI Taxonomy" id="741673"/>
    <lineage>
        <taxon>Bacteria</taxon>
        <taxon>Pseudomonadati</taxon>
        <taxon>Pseudomonadota</taxon>
        <taxon>Alphaproteobacteria</taxon>
        <taxon>Rhodospirillales</taxon>
        <taxon>Rhodospirillaceae</taxon>
        <taxon>Phaeospirillum</taxon>
    </lineage>
</organism>
<dbReference type="PANTHER" id="PTHR43531:SF11">
    <property type="entry name" value="METHYL-ACCEPTING CHEMOTAXIS PROTEIN 3"/>
    <property type="match status" value="1"/>
</dbReference>
<dbReference type="PROSITE" id="PS50885">
    <property type="entry name" value="HAMP"/>
    <property type="match status" value="1"/>
</dbReference>
<evidence type="ECO:0000256" key="1">
    <source>
        <dbReference type="ARBA" id="ARBA00022500"/>
    </source>
</evidence>
<dbReference type="CDD" id="cd06225">
    <property type="entry name" value="HAMP"/>
    <property type="match status" value="1"/>
</dbReference>
<feature type="coiled-coil region" evidence="4">
    <location>
        <begin position="621"/>
        <end position="655"/>
    </location>
</feature>
<dbReference type="Pfam" id="PF00015">
    <property type="entry name" value="MCPsignal"/>
    <property type="match status" value="1"/>
</dbReference>
<accession>A0ABW5C8C5</accession>
<dbReference type="Gene3D" id="1.10.287.950">
    <property type="entry name" value="Methyl-accepting chemotaxis protein"/>
    <property type="match status" value="1"/>
</dbReference>
<keyword evidence="3" id="KW-0807">Transducer</keyword>
<keyword evidence="6" id="KW-0472">Membrane</keyword>
<name>A0ABW5C8C5_9PROT</name>
<feature type="transmembrane region" description="Helical" evidence="6">
    <location>
        <begin position="319"/>
        <end position="339"/>
    </location>
</feature>
<evidence type="ECO:0000259" key="7">
    <source>
        <dbReference type="PROSITE" id="PS50111"/>
    </source>
</evidence>
<comment type="similarity">
    <text evidence="2">Belongs to the methyl-accepting chemotaxis (MCP) protein family.</text>
</comment>
<evidence type="ECO:0000313" key="9">
    <source>
        <dbReference type="EMBL" id="MFD2233400.1"/>
    </source>
</evidence>